<evidence type="ECO:0000313" key="6">
    <source>
        <dbReference type="EMBL" id="TSH93023.1"/>
    </source>
</evidence>
<feature type="domain" description="D-isomer specific 2-hydroxyacid dehydrogenase NAD-binding" evidence="5">
    <location>
        <begin position="124"/>
        <end position="300"/>
    </location>
</feature>
<dbReference type="EMBL" id="VLTJ01000029">
    <property type="protein sequence ID" value="TSH93023.1"/>
    <property type="molecule type" value="Genomic_DNA"/>
</dbReference>
<dbReference type="RefSeq" id="WP_143949389.1">
    <property type="nucleotide sequence ID" value="NZ_BAABMB010000001.1"/>
</dbReference>
<evidence type="ECO:0000256" key="2">
    <source>
        <dbReference type="ARBA" id="ARBA00023027"/>
    </source>
</evidence>
<dbReference type="GO" id="GO:0016616">
    <property type="term" value="F:oxidoreductase activity, acting on the CH-OH group of donors, NAD or NADP as acceptor"/>
    <property type="evidence" value="ECO:0007669"/>
    <property type="project" value="InterPro"/>
</dbReference>
<evidence type="ECO:0000259" key="5">
    <source>
        <dbReference type="Pfam" id="PF02826"/>
    </source>
</evidence>
<proteinExistence type="inferred from homology"/>
<evidence type="ECO:0000256" key="1">
    <source>
        <dbReference type="ARBA" id="ARBA00023002"/>
    </source>
</evidence>
<protein>
    <submittedName>
        <fullName evidence="6">D-2-hydroxyacid dehydrogenase</fullName>
    </submittedName>
</protein>
<dbReference type="InterPro" id="IPR006140">
    <property type="entry name" value="D-isomer_DH_NAD-bd"/>
</dbReference>
<gene>
    <name evidence="6" type="ORF">FOZ76_16695</name>
</gene>
<name>A0A556AJH3_9BURK</name>
<keyword evidence="2" id="KW-0520">NAD</keyword>
<dbReference type="AlphaFoldDB" id="A0A556AJH3"/>
<feature type="domain" description="D-isomer specific 2-hydroxyacid dehydrogenase catalytic" evidence="4">
    <location>
        <begin position="76"/>
        <end position="329"/>
    </location>
</feature>
<dbReference type="PANTHER" id="PTHR43333">
    <property type="entry name" value="2-HACID_DH_C DOMAIN-CONTAINING PROTEIN"/>
    <property type="match status" value="1"/>
</dbReference>
<accession>A0A556AJH3</accession>
<dbReference type="SUPFAM" id="SSF52283">
    <property type="entry name" value="Formate/glycerate dehydrogenase catalytic domain-like"/>
    <property type="match status" value="1"/>
</dbReference>
<comment type="caution">
    <text evidence="6">The sequence shown here is derived from an EMBL/GenBank/DDBJ whole genome shotgun (WGS) entry which is preliminary data.</text>
</comment>
<comment type="similarity">
    <text evidence="3">Belongs to the D-isomer specific 2-hydroxyacid dehydrogenase family.</text>
</comment>
<organism evidence="6 7">
    <name type="scientific">Verticiella sediminum</name>
    <dbReference type="NCBI Taxonomy" id="1247510"/>
    <lineage>
        <taxon>Bacteria</taxon>
        <taxon>Pseudomonadati</taxon>
        <taxon>Pseudomonadota</taxon>
        <taxon>Betaproteobacteria</taxon>
        <taxon>Burkholderiales</taxon>
        <taxon>Alcaligenaceae</taxon>
        <taxon>Verticiella</taxon>
    </lineage>
</organism>
<dbReference type="InterPro" id="IPR006139">
    <property type="entry name" value="D-isomer_2_OHA_DH_cat_dom"/>
</dbReference>
<dbReference type="CDD" id="cd05300">
    <property type="entry name" value="2-Hacid_dh_1"/>
    <property type="match status" value="1"/>
</dbReference>
<sequence>MPGILLSQPIIDVYGDQVLAALPAGMSMQLVTNSAARPLDDATRDSLEVAFLSVDQIGPHACNGNGKDLPAFFDTLLAAPNLRWLHICSAGTDRPQLAQLAQRGVVVTHSSGANAAAVAHVAMAGMLALARDVPMWVRAQAEHRWQTQRHEASPLDIDGTTAVVLGLGEIGRRIAKACRALDMHVIGVRRRAQADPCCDRVVATAALRDVVREAQWLFVACPLSDETRNLVDGEILALMPREGRLVNVGRGGVVDERDLLAALRAGDIAGAYMDVFATEPLPPDSPLWDAPNLLVSAHSAGASRGFGPRTAARFIDNLHRWSRGQALKDVATFPG</sequence>
<evidence type="ECO:0000313" key="7">
    <source>
        <dbReference type="Proteomes" id="UP000318405"/>
    </source>
</evidence>
<dbReference type="SUPFAM" id="SSF51735">
    <property type="entry name" value="NAD(P)-binding Rossmann-fold domains"/>
    <property type="match status" value="1"/>
</dbReference>
<dbReference type="PANTHER" id="PTHR43333:SF1">
    <property type="entry name" value="D-ISOMER SPECIFIC 2-HYDROXYACID DEHYDROGENASE NAD-BINDING DOMAIN-CONTAINING PROTEIN"/>
    <property type="match status" value="1"/>
</dbReference>
<dbReference type="Proteomes" id="UP000318405">
    <property type="component" value="Unassembled WGS sequence"/>
</dbReference>
<evidence type="ECO:0000259" key="4">
    <source>
        <dbReference type="Pfam" id="PF00389"/>
    </source>
</evidence>
<dbReference type="Gene3D" id="3.40.50.720">
    <property type="entry name" value="NAD(P)-binding Rossmann-like Domain"/>
    <property type="match status" value="2"/>
</dbReference>
<dbReference type="InterPro" id="IPR036291">
    <property type="entry name" value="NAD(P)-bd_dom_sf"/>
</dbReference>
<keyword evidence="1 3" id="KW-0560">Oxidoreductase</keyword>
<dbReference type="OrthoDB" id="9805416at2"/>
<evidence type="ECO:0000256" key="3">
    <source>
        <dbReference type="RuleBase" id="RU003719"/>
    </source>
</evidence>
<dbReference type="GO" id="GO:0051287">
    <property type="term" value="F:NAD binding"/>
    <property type="evidence" value="ECO:0007669"/>
    <property type="project" value="InterPro"/>
</dbReference>
<dbReference type="Pfam" id="PF02826">
    <property type="entry name" value="2-Hacid_dh_C"/>
    <property type="match status" value="1"/>
</dbReference>
<reference evidence="6 7" key="1">
    <citation type="submission" date="2019-07" db="EMBL/GenBank/DDBJ databases">
        <title>Qingshengfaniella alkalisoli gen. nov., sp. nov., isolated from saline soil.</title>
        <authorList>
            <person name="Xu L."/>
            <person name="Huang X.-X."/>
            <person name="Sun J.-Q."/>
        </authorList>
    </citation>
    <scope>NUCLEOTIDE SEQUENCE [LARGE SCALE GENOMIC DNA]</scope>
    <source>
        <strain evidence="6 7">DSM 27279</strain>
    </source>
</reference>
<keyword evidence="7" id="KW-1185">Reference proteome</keyword>
<dbReference type="Pfam" id="PF00389">
    <property type="entry name" value="2-Hacid_dh"/>
    <property type="match status" value="1"/>
</dbReference>